<dbReference type="OrthoDB" id="10177424at2759"/>
<sequence>MTTVERAPLVNADEHINASPHHRKVRDDSTVPWADMVHQAIQSAPTGAANLADICQYISENFPHHGSLETVAQSVCRVLSTHKCFQVVSSPREIRWTLNAACDHKLSLPGPSLAAKDRESNLEDSDVTSSTPDGVDSASKMPVSNPNGDDRQSLMAEEEEQIASPASETTCTTMEADTAVHKNDTPESRADDCSDNTVSSSQDEASAVHHVVSSGSGTSSCHTLSMIPEEVRQQNEGSDAMFPSTPYFGDCTTYKNSQVCKGAIQSSSQNQVEETCKPAFGEQAHKKSKRKRSHSGNSGTERGSHSQSSDESIIPPSPQEETRSDLVTFARTRRALAIPHTCGKEVDSMLDGGEDAIVSDSDSDSESTVLYYEKNDEDSDTESYVIPNSHDKDDSFNSLTGPKAPVIGASMRSALWTKDHTLVPSLSQHLSSCPVRPCVVLLHRLTADDLKPYQPQKP</sequence>
<dbReference type="InterPro" id="IPR036388">
    <property type="entry name" value="WH-like_DNA-bd_sf"/>
</dbReference>
<name>A0A9J7HRR8_BRAFL</name>
<feature type="region of interest" description="Disordered" evidence="2">
    <location>
        <begin position="107"/>
        <end position="222"/>
    </location>
</feature>
<dbReference type="RefSeq" id="XP_035663165.1">
    <property type="nucleotide sequence ID" value="XM_035807272.1"/>
</dbReference>
<evidence type="ECO:0000259" key="3">
    <source>
        <dbReference type="SMART" id="SM00339"/>
    </source>
</evidence>
<evidence type="ECO:0000313" key="4">
    <source>
        <dbReference type="Proteomes" id="UP000001554"/>
    </source>
</evidence>
<dbReference type="GeneID" id="118406883"/>
<reference evidence="4" key="1">
    <citation type="journal article" date="2020" name="Nat. Ecol. Evol.">
        <title>Deeply conserved synteny resolves early events in vertebrate evolution.</title>
        <authorList>
            <person name="Simakov O."/>
            <person name="Marletaz F."/>
            <person name="Yue J.X."/>
            <person name="O'Connell B."/>
            <person name="Jenkins J."/>
            <person name="Brandt A."/>
            <person name="Calef R."/>
            <person name="Tung C.H."/>
            <person name="Huang T.K."/>
            <person name="Schmutz J."/>
            <person name="Satoh N."/>
            <person name="Yu J.K."/>
            <person name="Putnam N.H."/>
            <person name="Green R.E."/>
            <person name="Rokhsar D.S."/>
        </authorList>
    </citation>
    <scope>NUCLEOTIDE SEQUENCE [LARGE SCALE GENOMIC DNA]</scope>
    <source>
        <strain evidence="4">S238N-H82</strain>
    </source>
</reference>
<gene>
    <name evidence="5" type="primary">LOC118406883</name>
</gene>
<dbReference type="SMART" id="SM00339">
    <property type="entry name" value="FH"/>
    <property type="match status" value="1"/>
</dbReference>
<dbReference type="KEGG" id="bfo:118406883"/>
<feature type="domain" description="Fork-head" evidence="3">
    <location>
        <begin position="34"/>
        <end position="111"/>
    </location>
</feature>
<evidence type="ECO:0000256" key="1">
    <source>
        <dbReference type="ARBA" id="ARBA00023125"/>
    </source>
</evidence>
<dbReference type="InterPro" id="IPR001766">
    <property type="entry name" value="Fork_head_dom"/>
</dbReference>
<feature type="compositionally biased region" description="Basic and acidic residues" evidence="2">
    <location>
        <begin position="178"/>
        <end position="192"/>
    </location>
</feature>
<protein>
    <submittedName>
        <fullName evidence="5">Protein starmaker-like isoform X1</fullName>
    </submittedName>
</protein>
<feature type="compositionally biased region" description="Polar residues" evidence="2">
    <location>
        <begin position="296"/>
        <end position="311"/>
    </location>
</feature>
<dbReference type="Pfam" id="PF00250">
    <property type="entry name" value="Forkhead"/>
    <property type="match status" value="1"/>
</dbReference>
<proteinExistence type="predicted"/>
<dbReference type="GO" id="GO:0003700">
    <property type="term" value="F:DNA-binding transcription factor activity"/>
    <property type="evidence" value="ECO:0007669"/>
    <property type="project" value="InterPro"/>
</dbReference>
<reference evidence="5" key="2">
    <citation type="submission" date="2025-08" db="UniProtKB">
        <authorList>
            <consortium name="RefSeq"/>
        </authorList>
    </citation>
    <scope>IDENTIFICATION</scope>
    <source>
        <strain evidence="5">S238N-H82</strain>
        <tissue evidence="5">Testes</tissue>
    </source>
</reference>
<dbReference type="Proteomes" id="UP000001554">
    <property type="component" value="Chromosome 19"/>
</dbReference>
<dbReference type="Gene3D" id="1.10.10.10">
    <property type="entry name" value="Winged helix-like DNA-binding domain superfamily/Winged helix DNA-binding domain"/>
    <property type="match status" value="1"/>
</dbReference>
<dbReference type="GO" id="GO:0043565">
    <property type="term" value="F:sequence-specific DNA binding"/>
    <property type="evidence" value="ECO:0007669"/>
    <property type="project" value="InterPro"/>
</dbReference>
<dbReference type="AlphaFoldDB" id="A0A9J7HRR8"/>
<keyword evidence="1" id="KW-0238">DNA-binding</keyword>
<feature type="region of interest" description="Disordered" evidence="2">
    <location>
        <begin position="374"/>
        <end position="399"/>
    </location>
</feature>
<dbReference type="InterPro" id="IPR036390">
    <property type="entry name" value="WH_DNA-bd_sf"/>
</dbReference>
<feature type="compositionally biased region" description="Polar residues" evidence="2">
    <location>
        <begin position="164"/>
        <end position="175"/>
    </location>
</feature>
<accession>A0A9J7HRR8</accession>
<feature type="region of interest" description="Disordered" evidence="2">
    <location>
        <begin position="265"/>
        <end position="323"/>
    </location>
</feature>
<evidence type="ECO:0000256" key="2">
    <source>
        <dbReference type="SAM" id="MobiDB-lite"/>
    </source>
</evidence>
<feature type="compositionally biased region" description="Low complexity" evidence="2">
    <location>
        <begin position="208"/>
        <end position="222"/>
    </location>
</feature>
<keyword evidence="4" id="KW-1185">Reference proteome</keyword>
<evidence type="ECO:0000313" key="5">
    <source>
        <dbReference type="RefSeq" id="XP_035663165.1"/>
    </source>
</evidence>
<dbReference type="SUPFAM" id="SSF46785">
    <property type="entry name" value="Winged helix' DNA-binding domain"/>
    <property type="match status" value="1"/>
</dbReference>
<organism evidence="4 5">
    <name type="scientific">Branchiostoma floridae</name>
    <name type="common">Florida lancelet</name>
    <name type="synonym">Amphioxus</name>
    <dbReference type="NCBI Taxonomy" id="7739"/>
    <lineage>
        <taxon>Eukaryota</taxon>
        <taxon>Metazoa</taxon>
        <taxon>Chordata</taxon>
        <taxon>Cephalochordata</taxon>
        <taxon>Leptocardii</taxon>
        <taxon>Amphioxiformes</taxon>
        <taxon>Branchiostomatidae</taxon>
        <taxon>Branchiostoma</taxon>
    </lineage>
</organism>
<feature type="compositionally biased region" description="Polar residues" evidence="2">
    <location>
        <begin position="195"/>
        <end position="204"/>
    </location>
</feature>